<evidence type="ECO:0000313" key="11">
    <source>
        <dbReference type="Proteomes" id="UP000605099"/>
    </source>
</evidence>
<feature type="active site" description="Proton acceptor" evidence="8">
    <location>
        <position position="53"/>
    </location>
</feature>
<dbReference type="NCBIfam" id="TIGR00262">
    <property type="entry name" value="trpA"/>
    <property type="match status" value="1"/>
</dbReference>
<dbReference type="Pfam" id="PF00290">
    <property type="entry name" value="Trp_syntA"/>
    <property type="match status" value="1"/>
</dbReference>
<gene>
    <name evidence="8 10" type="primary">trpA</name>
    <name evidence="10" type="ORF">GCM10011349_15250</name>
</gene>
<proteinExistence type="inferred from homology"/>
<keyword evidence="5 8" id="KW-0057">Aromatic amino acid biosynthesis</keyword>
<dbReference type="PROSITE" id="PS00167">
    <property type="entry name" value="TRP_SYNTHASE_ALPHA"/>
    <property type="match status" value="1"/>
</dbReference>
<protein>
    <recommendedName>
        <fullName evidence="8">Tryptophan synthase alpha chain</fullName>
        <ecNumber evidence="8">4.2.1.20</ecNumber>
    </recommendedName>
</protein>
<name>A0ABQ2JKZ0_9SPHN</name>
<evidence type="ECO:0000256" key="1">
    <source>
        <dbReference type="ARBA" id="ARBA00004733"/>
    </source>
</evidence>
<evidence type="ECO:0000256" key="5">
    <source>
        <dbReference type="ARBA" id="ARBA00023141"/>
    </source>
</evidence>
<organism evidence="10 11">
    <name type="scientific">Novosphingobium indicum</name>
    <dbReference type="NCBI Taxonomy" id="462949"/>
    <lineage>
        <taxon>Bacteria</taxon>
        <taxon>Pseudomonadati</taxon>
        <taxon>Pseudomonadota</taxon>
        <taxon>Alphaproteobacteria</taxon>
        <taxon>Sphingomonadales</taxon>
        <taxon>Sphingomonadaceae</taxon>
        <taxon>Novosphingobium</taxon>
    </lineage>
</organism>
<comment type="catalytic activity">
    <reaction evidence="7 8">
        <text>(1S,2R)-1-C-(indol-3-yl)glycerol 3-phosphate + L-serine = D-glyceraldehyde 3-phosphate + L-tryptophan + H2O</text>
        <dbReference type="Rhea" id="RHEA:10532"/>
        <dbReference type="ChEBI" id="CHEBI:15377"/>
        <dbReference type="ChEBI" id="CHEBI:33384"/>
        <dbReference type="ChEBI" id="CHEBI:57912"/>
        <dbReference type="ChEBI" id="CHEBI:58866"/>
        <dbReference type="ChEBI" id="CHEBI:59776"/>
        <dbReference type="EC" id="4.2.1.20"/>
    </reaction>
</comment>
<evidence type="ECO:0000256" key="4">
    <source>
        <dbReference type="ARBA" id="ARBA00022822"/>
    </source>
</evidence>
<comment type="function">
    <text evidence="8">The alpha subunit is responsible for the aldol cleavage of indoleglycerol phosphate to indole and glyceraldehyde 3-phosphate.</text>
</comment>
<comment type="caution">
    <text evidence="10">The sequence shown here is derived from an EMBL/GenBank/DDBJ whole genome shotgun (WGS) entry which is preliminary data.</text>
</comment>
<dbReference type="InterPro" id="IPR013785">
    <property type="entry name" value="Aldolase_TIM"/>
</dbReference>
<keyword evidence="6 8" id="KW-0456">Lyase</keyword>
<dbReference type="HAMAP" id="MF_00131">
    <property type="entry name" value="Trp_synth_alpha"/>
    <property type="match status" value="1"/>
</dbReference>
<comment type="pathway">
    <text evidence="1 8">Amino-acid biosynthesis; L-tryptophan biosynthesis; L-tryptophan from chorismate: step 5/5.</text>
</comment>
<dbReference type="InterPro" id="IPR018204">
    <property type="entry name" value="Trp_synthase_alpha_AS"/>
</dbReference>
<dbReference type="CDD" id="cd04724">
    <property type="entry name" value="Tryptophan_synthase_alpha"/>
    <property type="match status" value="1"/>
</dbReference>
<evidence type="ECO:0000256" key="8">
    <source>
        <dbReference type="HAMAP-Rule" id="MF_00131"/>
    </source>
</evidence>
<comment type="similarity">
    <text evidence="8 9">Belongs to the TrpA family.</text>
</comment>
<feature type="active site" description="Proton acceptor" evidence="8">
    <location>
        <position position="42"/>
    </location>
</feature>
<evidence type="ECO:0000256" key="3">
    <source>
        <dbReference type="ARBA" id="ARBA00022605"/>
    </source>
</evidence>
<evidence type="ECO:0000256" key="7">
    <source>
        <dbReference type="ARBA" id="ARBA00049047"/>
    </source>
</evidence>
<keyword evidence="11" id="KW-1185">Reference proteome</keyword>
<dbReference type="RefSeq" id="WP_188819069.1">
    <property type="nucleotide sequence ID" value="NZ_BMLK01000006.1"/>
</dbReference>
<reference evidence="11" key="1">
    <citation type="journal article" date="2019" name="Int. J. Syst. Evol. Microbiol.">
        <title>The Global Catalogue of Microorganisms (GCM) 10K type strain sequencing project: providing services to taxonomists for standard genome sequencing and annotation.</title>
        <authorList>
            <consortium name="The Broad Institute Genomics Platform"/>
            <consortium name="The Broad Institute Genome Sequencing Center for Infectious Disease"/>
            <person name="Wu L."/>
            <person name="Ma J."/>
        </authorList>
    </citation>
    <scope>NUCLEOTIDE SEQUENCE [LARGE SCALE GENOMIC DNA]</scope>
    <source>
        <strain evidence="11">CGMCC 1.6784</strain>
    </source>
</reference>
<dbReference type="EC" id="4.2.1.20" evidence="8"/>
<comment type="subunit">
    <text evidence="2 8">Tetramer of two alpha and two beta chains.</text>
</comment>
<dbReference type="Gene3D" id="3.20.20.70">
    <property type="entry name" value="Aldolase class I"/>
    <property type="match status" value="1"/>
</dbReference>
<keyword evidence="3 8" id="KW-0028">Amino-acid biosynthesis</keyword>
<dbReference type="EMBL" id="BMLK01000006">
    <property type="protein sequence ID" value="GGN47235.1"/>
    <property type="molecule type" value="Genomic_DNA"/>
</dbReference>
<evidence type="ECO:0000313" key="10">
    <source>
        <dbReference type="EMBL" id="GGN47235.1"/>
    </source>
</evidence>
<dbReference type="Proteomes" id="UP000605099">
    <property type="component" value="Unassembled WGS sequence"/>
</dbReference>
<dbReference type="SUPFAM" id="SSF51366">
    <property type="entry name" value="Ribulose-phoshate binding barrel"/>
    <property type="match status" value="1"/>
</dbReference>
<keyword evidence="4 8" id="KW-0822">Tryptophan biosynthesis</keyword>
<dbReference type="InterPro" id="IPR002028">
    <property type="entry name" value="Trp_synthase_suA"/>
</dbReference>
<evidence type="ECO:0000256" key="9">
    <source>
        <dbReference type="RuleBase" id="RU003662"/>
    </source>
</evidence>
<sequence>MSDRFETAFSKGPALVCFITGGDGDTATNLDALVEGGADVIELGMPFTDPMADGPAIQEANLRSLGKGTRTDDIFRYAAEFRQRHPQIPLVLMGYANPMTIRGPEWFAEECAKAGVDGVICVDIPPEEDAALGPALRDAGVSLIRLATPTTDAARLPAVLEGSSGFLYYVSVAGITGMQQAAQGSIEEAVAKLKAASDIPVAVGFGVRTPEQASSIAKVADGVVVGSALVDLVKQHGDKAAGPLKELTSALAEAVHSAR</sequence>
<dbReference type="PANTHER" id="PTHR43406">
    <property type="entry name" value="TRYPTOPHAN SYNTHASE, ALPHA CHAIN"/>
    <property type="match status" value="1"/>
</dbReference>
<evidence type="ECO:0000256" key="6">
    <source>
        <dbReference type="ARBA" id="ARBA00023239"/>
    </source>
</evidence>
<accession>A0ABQ2JKZ0</accession>
<evidence type="ECO:0000256" key="2">
    <source>
        <dbReference type="ARBA" id="ARBA00011270"/>
    </source>
</evidence>
<dbReference type="PANTHER" id="PTHR43406:SF1">
    <property type="entry name" value="TRYPTOPHAN SYNTHASE ALPHA CHAIN, CHLOROPLASTIC"/>
    <property type="match status" value="1"/>
</dbReference>
<dbReference type="InterPro" id="IPR011060">
    <property type="entry name" value="RibuloseP-bd_barrel"/>
</dbReference>